<evidence type="ECO:0000256" key="1">
    <source>
        <dbReference type="ARBA" id="ARBA00022801"/>
    </source>
</evidence>
<protein>
    <recommendedName>
        <fullName evidence="7">Carboxylic ester hydrolase</fullName>
    </recommendedName>
</protein>
<keyword evidence="4" id="KW-0812">Transmembrane</keyword>
<dbReference type="PANTHER" id="PTHR10272:SF0">
    <property type="entry name" value="PLATELET-ACTIVATING FACTOR ACETYLHYDROLASE"/>
    <property type="match status" value="1"/>
</dbReference>
<keyword evidence="6" id="KW-1185">Reference proteome</keyword>
<keyword evidence="4" id="KW-1133">Transmembrane helix</keyword>
<dbReference type="SUPFAM" id="SSF53474">
    <property type="entry name" value="alpha/beta-Hydrolases"/>
    <property type="match status" value="1"/>
</dbReference>
<evidence type="ECO:0000313" key="5">
    <source>
        <dbReference type="EMBL" id="RSU12803.1"/>
    </source>
</evidence>
<dbReference type="InterPro" id="IPR029058">
    <property type="entry name" value="AB_hydrolase_fold"/>
</dbReference>
<keyword evidence="2" id="KW-0442">Lipid degradation</keyword>
<dbReference type="OrthoDB" id="9814760at2"/>
<feature type="transmembrane region" description="Helical" evidence="4">
    <location>
        <begin position="91"/>
        <end position="113"/>
    </location>
</feature>
<proteinExistence type="predicted"/>
<dbReference type="PANTHER" id="PTHR10272">
    <property type="entry name" value="PLATELET-ACTIVATING FACTOR ACETYLHYDROLASE"/>
    <property type="match status" value="1"/>
</dbReference>
<evidence type="ECO:0000256" key="2">
    <source>
        <dbReference type="ARBA" id="ARBA00022963"/>
    </source>
</evidence>
<reference evidence="5 6" key="1">
    <citation type="submission" date="2017-05" db="EMBL/GenBank/DDBJ databases">
        <title>Vagococcus spp. assemblies.</title>
        <authorList>
            <person name="Gulvik C.A."/>
        </authorList>
    </citation>
    <scope>NUCLEOTIDE SEQUENCE [LARGE SCALE GENOMIC DNA]</scope>
    <source>
        <strain evidence="5 6">SS1714</strain>
    </source>
</reference>
<dbReference type="GO" id="GO:0003847">
    <property type="term" value="F:1-alkyl-2-acetylglycerophosphocholine esterase activity"/>
    <property type="evidence" value="ECO:0007669"/>
    <property type="project" value="TreeGrafter"/>
</dbReference>
<keyword evidence="4" id="KW-0472">Membrane</keyword>
<sequence>MYLKGEEKMRFFEILFIGFTLLTLGSIILKFDVAKRYRKPIAMTEIGLMILSLLIDSYRWQIIPTYGLAILVIVLLFTLKSKEEIRFPKSLVVGKIVGALLAILVTISPLYAFPITQFKALSGNYEVGTRSVMLTNNKNKKNEKDMMIQLYYPSVDNKGKFTDYSVDIDGLRHELARTQGMPDMITGHMNQIKTHSYLDGKVASDETFPLLIFSHGMTLYNRQNTFQLEELASHGYVIAAVNYTKDSALTLFENQAYVPYEDKDLTLDYLDKHNLEWQADARFVLDSLLDKKNKKYDDVMKQVDTDKIGALGHSYGGATSTYSLINDDRIKAAINMDGGFYGPAIKEGDITKPFLLMNASDTIKNMKEGKDPLFVECGIRNDQVNQPGVYKLILPNTDHGSFTDLAGFSPLIAVKNADYKKTFETINQVSLGFFDQHLKGKNKKAVDSFLNEHKDIKVEKY</sequence>
<keyword evidence="1" id="KW-0378">Hydrolase</keyword>
<evidence type="ECO:0000313" key="6">
    <source>
        <dbReference type="Proteomes" id="UP000288028"/>
    </source>
</evidence>
<accession>A0A430AXM3</accession>
<dbReference type="GO" id="GO:0016042">
    <property type="term" value="P:lipid catabolic process"/>
    <property type="evidence" value="ECO:0007669"/>
    <property type="project" value="UniProtKB-KW"/>
</dbReference>
<gene>
    <name evidence="5" type="ORF">CBF28_10795</name>
</gene>
<feature type="transmembrane region" description="Helical" evidence="4">
    <location>
        <begin position="58"/>
        <end position="79"/>
    </location>
</feature>
<dbReference type="Pfam" id="PF03403">
    <property type="entry name" value="PAF-AH_p_II"/>
    <property type="match status" value="2"/>
</dbReference>
<dbReference type="Gene3D" id="3.40.50.1820">
    <property type="entry name" value="alpha/beta hydrolase"/>
    <property type="match status" value="1"/>
</dbReference>
<dbReference type="EMBL" id="NGKB01000010">
    <property type="protein sequence ID" value="RSU12803.1"/>
    <property type="molecule type" value="Genomic_DNA"/>
</dbReference>
<name>A0A430AXM3_9ENTE</name>
<evidence type="ECO:0000256" key="4">
    <source>
        <dbReference type="SAM" id="Phobius"/>
    </source>
</evidence>
<organism evidence="5 6">
    <name type="scientific">Vagococcus carniphilus</name>
    <dbReference type="NCBI Taxonomy" id="218144"/>
    <lineage>
        <taxon>Bacteria</taxon>
        <taxon>Bacillati</taxon>
        <taxon>Bacillota</taxon>
        <taxon>Bacilli</taxon>
        <taxon>Lactobacillales</taxon>
        <taxon>Enterococcaceae</taxon>
        <taxon>Vagococcus</taxon>
    </lineage>
</organism>
<evidence type="ECO:0000256" key="3">
    <source>
        <dbReference type="ARBA" id="ARBA00023098"/>
    </source>
</evidence>
<evidence type="ECO:0008006" key="7">
    <source>
        <dbReference type="Google" id="ProtNLM"/>
    </source>
</evidence>
<dbReference type="AlphaFoldDB" id="A0A430AXM3"/>
<dbReference type="Proteomes" id="UP000288028">
    <property type="component" value="Unassembled WGS sequence"/>
</dbReference>
<keyword evidence="3" id="KW-0443">Lipid metabolism</keyword>
<comment type="caution">
    <text evidence="5">The sequence shown here is derived from an EMBL/GenBank/DDBJ whole genome shotgun (WGS) entry which is preliminary data.</text>
</comment>
<feature type="transmembrane region" description="Helical" evidence="4">
    <location>
        <begin position="12"/>
        <end position="31"/>
    </location>
</feature>